<dbReference type="AlphaFoldDB" id="A0A2T0YN07"/>
<feature type="transmembrane region" description="Helical" evidence="2">
    <location>
        <begin position="297"/>
        <end position="323"/>
    </location>
</feature>
<feature type="transmembrane region" description="Helical" evidence="2">
    <location>
        <begin position="255"/>
        <end position="277"/>
    </location>
</feature>
<keyword evidence="2" id="KW-0472">Membrane</keyword>
<feature type="compositionally biased region" description="Low complexity" evidence="1">
    <location>
        <begin position="21"/>
        <end position="33"/>
    </location>
</feature>
<sequence length="388" mass="42802">MASQETREETHEDQSQGTAPGQQDTQNQGQVDQYPETDLSVRDGSIVVYSDPGRTSLLVRKMLQQPQRGRRAGWARGAEVTQEQVLIPLREDATLDLEVAKRWAREAEADMTVIVTEIPRMAGERPKTAELHFSDRLAIISLPALGPTFIMHSLRRELHRVVTALINESVEPARQYGGYYAHVEEQKGDDTFFISPGMLFPGRFWMTLGMVAANEPFWSLPKLSGVFAAAAATGAFGIFFTTIWEMASFLPHWRLAIVSVAAISIVTAWLIISNRLWDKSAAVGGAREAAMYNISTVMSLLSSVTALYLVLFGSILVVGLLLIEPGFMAEILGEETGFVNYVEIAWLSASLGTFAGAIGANFDDSVDLKNLTQGSRELQRYPKDAEQR</sequence>
<feature type="compositionally biased region" description="Basic and acidic residues" evidence="1">
    <location>
        <begin position="1"/>
        <end position="14"/>
    </location>
</feature>
<proteinExistence type="predicted"/>
<feature type="region of interest" description="Disordered" evidence="1">
    <location>
        <begin position="1"/>
        <end position="37"/>
    </location>
</feature>
<organism evidence="3 4">
    <name type="scientific">Nesterenkonia sandarakina</name>
    <dbReference type="NCBI Taxonomy" id="272918"/>
    <lineage>
        <taxon>Bacteria</taxon>
        <taxon>Bacillati</taxon>
        <taxon>Actinomycetota</taxon>
        <taxon>Actinomycetes</taxon>
        <taxon>Micrococcales</taxon>
        <taxon>Micrococcaceae</taxon>
        <taxon>Nesterenkonia</taxon>
    </lineage>
</organism>
<keyword evidence="2" id="KW-0812">Transmembrane</keyword>
<evidence type="ECO:0000256" key="1">
    <source>
        <dbReference type="SAM" id="MobiDB-lite"/>
    </source>
</evidence>
<dbReference type="EMBL" id="PVTY01000006">
    <property type="protein sequence ID" value="PRZ16706.1"/>
    <property type="molecule type" value="Genomic_DNA"/>
</dbReference>
<dbReference type="OrthoDB" id="8477132at2"/>
<evidence type="ECO:0000256" key="2">
    <source>
        <dbReference type="SAM" id="Phobius"/>
    </source>
</evidence>
<dbReference type="RefSeq" id="WP_106122576.1">
    <property type="nucleotide sequence ID" value="NZ_PVTY01000006.1"/>
</dbReference>
<protein>
    <submittedName>
        <fullName evidence="3">Uncharacterized protein</fullName>
    </submittedName>
</protein>
<comment type="caution">
    <text evidence="3">The sequence shown here is derived from an EMBL/GenBank/DDBJ whole genome shotgun (WGS) entry which is preliminary data.</text>
</comment>
<name>A0A2T0YN07_9MICC</name>
<reference evidence="3 4" key="1">
    <citation type="submission" date="2018-03" db="EMBL/GenBank/DDBJ databases">
        <title>Comparative analysis of microorganisms from saline springs in Andes Mountain Range, Colombia.</title>
        <authorList>
            <person name="Rubin E."/>
        </authorList>
    </citation>
    <scope>NUCLEOTIDE SEQUENCE [LARGE SCALE GENOMIC DNA]</scope>
    <source>
        <strain evidence="3 4">CG 35</strain>
    </source>
</reference>
<gene>
    <name evidence="3" type="ORF">BCL67_10626</name>
</gene>
<evidence type="ECO:0000313" key="4">
    <source>
        <dbReference type="Proteomes" id="UP000238217"/>
    </source>
</evidence>
<feature type="transmembrane region" description="Helical" evidence="2">
    <location>
        <begin position="225"/>
        <end position="243"/>
    </location>
</feature>
<evidence type="ECO:0000313" key="3">
    <source>
        <dbReference type="EMBL" id="PRZ16706.1"/>
    </source>
</evidence>
<keyword evidence="4" id="KW-1185">Reference proteome</keyword>
<dbReference type="Proteomes" id="UP000238217">
    <property type="component" value="Unassembled WGS sequence"/>
</dbReference>
<keyword evidence="2" id="KW-1133">Transmembrane helix</keyword>
<accession>A0A2T0YN07</accession>